<feature type="domain" description="Nephrocystin 3-like N-terminal" evidence="3">
    <location>
        <begin position="267"/>
        <end position="430"/>
    </location>
</feature>
<feature type="non-terminal residue" evidence="4">
    <location>
        <position position="445"/>
    </location>
</feature>
<evidence type="ECO:0000256" key="1">
    <source>
        <dbReference type="ARBA" id="ARBA00022737"/>
    </source>
</evidence>
<dbReference type="PANTHER" id="PTHR10039">
    <property type="entry name" value="AMELOGENIN"/>
    <property type="match status" value="1"/>
</dbReference>
<organism evidence="4 5">
    <name type="scientific">Rhizoctonia solani</name>
    <dbReference type="NCBI Taxonomy" id="456999"/>
    <lineage>
        <taxon>Eukaryota</taxon>
        <taxon>Fungi</taxon>
        <taxon>Dikarya</taxon>
        <taxon>Basidiomycota</taxon>
        <taxon>Agaricomycotina</taxon>
        <taxon>Agaricomycetes</taxon>
        <taxon>Cantharellales</taxon>
        <taxon>Ceratobasidiaceae</taxon>
        <taxon>Rhizoctonia</taxon>
    </lineage>
</organism>
<dbReference type="EMBL" id="CAJMWY010004309">
    <property type="protein sequence ID" value="CAE6527439.1"/>
    <property type="molecule type" value="Genomic_DNA"/>
</dbReference>
<protein>
    <recommendedName>
        <fullName evidence="3">Nephrocystin 3-like N-terminal domain-containing protein</fullName>
    </recommendedName>
</protein>
<feature type="compositionally biased region" description="Polar residues" evidence="2">
    <location>
        <begin position="12"/>
        <end position="25"/>
    </location>
</feature>
<dbReference type="Pfam" id="PF24883">
    <property type="entry name" value="NPHP3_N"/>
    <property type="match status" value="1"/>
</dbReference>
<dbReference type="Gene3D" id="3.40.50.300">
    <property type="entry name" value="P-loop containing nucleotide triphosphate hydrolases"/>
    <property type="match status" value="1"/>
</dbReference>
<gene>
    <name evidence="4" type="ORF">RDB_LOCUS167307</name>
</gene>
<name>A0A8H3HN62_9AGAM</name>
<evidence type="ECO:0000313" key="5">
    <source>
        <dbReference type="Proteomes" id="UP000663861"/>
    </source>
</evidence>
<evidence type="ECO:0000313" key="4">
    <source>
        <dbReference type="EMBL" id="CAE6527439.1"/>
    </source>
</evidence>
<feature type="compositionally biased region" description="Polar residues" evidence="2">
    <location>
        <begin position="42"/>
        <end position="57"/>
    </location>
</feature>
<dbReference type="InterPro" id="IPR056884">
    <property type="entry name" value="NPHP3-like_N"/>
</dbReference>
<sequence>MSFRKKLFGSKSRIQAGTNNATQGNEAPIAPGSPGRLASPTVERTSPRLSPTPASSTQAKWRKLSWANLKGLLDTLNQAASASGLGPLKTAVQGLIDCIEIFEDAAQGQQAYIELQAELEETFKRLQQYLALSPTIVASVSHVCVLQQYLALSPTIVASVSHVCVLIQKEIEDLKSQQTRPRKRRLSGGMDDETNVLASYKRMRTQLQHLPLDISISTLAIIEQHAMDARLEKLAPAISARYNLENKNIPRRGPCTEGTRTKVLDAMYQWAICKDTGNIYWMSGMAGTGKTTIAYTLCKRLDVGSNRNLGRNLGASFFCSRSLPECRSVGKIMPSIAYQLAQRFQPYQHVLCEAIKNNPDAQDGGPGVQFESLIVGPLSDPKVKEAFPLNVVVVIDALDECEDATSTRQILDTLSIKSKGLPIKFVVSSRPEAAIRDLMEKNGSW</sequence>
<dbReference type="InterPro" id="IPR027417">
    <property type="entry name" value="P-loop_NTPase"/>
</dbReference>
<dbReference type="SUPFAM" id="SSF52540">
    <property type="entry name" value="P-loop containing nucleoside triphosphate hydrolases"/>
    <property type="match status" value="1"/>
</dbReference>
<comment type="caution">
    <text evidence="4">The sequence shown here is derived from an EMBL/GenBank/DDBJ whole genome shotgun (WGS) entry which is preliminary data.</text>
</comment>
<evidence type="ECO:0000259" key="3">
    <source>
        <dbReference type="Pfam" id="PF24883"/>
    </source>
</evidence>
<proteinExistence type="predicted"/>
<evidence type="ECO:0000256" key="2">
    <source>
        <dbReference type="SAM" id="MobiDB-lite"/>
    </source>
</evidence>
<dbReference type="AlphaFoldDB" id="A0A8H3HN62"/>
<dbReference type="Proteomes" id="UP000663861">
    <property type="component" value="Unassembled WGS sequence"/>
</dbReference>
<feature type="region of interest" description="Disordered" evidence="2">
    <location>
        <begin position="1"/>
        <end position="57"/>
    </location>
</feature>
<reference evidence="4" key="1">
    <citation type="submission" date="2021-01" db="EMBL/GenBank/DDBJ databases">
        <authorList>
            <person name="Kaushik A."/>
        </authorList>
    </citation>
    <scope>NUCLEOTIDE SEQUENCE</scope>
    <source>
        <strain evidence="4">AG4-RS23</strain>
    </source>
</reference>
<keyword evidence="1" id="KW-0677">Repeat</keyword>
<accession>A0A8H3HN62</accession>